<dbReference type="EC" id="3.4.16.-" evidence="7"/>
<comment type="similarity">
    <text evidence="1 7">Belongs to the peptidase S10 family.</text>
</comment>
<evidence type="ECO:0000256" key="3">
    <source>
        <dbReference type="ARBA" id="ARBA00022670"/>
    </source>
</evidence>
<evidence type="ECO:0000256" key="1">
    <source>
        <dbReference type="ARBA" id="ARBA00009431"/>
    </source>
</evidence>
<dbReference type="InterPro" id="IPR001563">
    <property type="entry name" value="Peptidase_S10"/>
</dbReference>
<dbReference type="InterPro" id="IPR018202">
    <property type="entry name" value="Ser_caboxypep_ser_AS"/>
</dbReference>
<evidence type="ECO:0000256" key="4">
    <source>
        <dbReference type="ARBA" id="ARBA00022729"/>
    </source>
</evidence>
<keyword evidence="3 7" id="KW-0645">Protease</keyword>
<dbReference type="PANTHER" id="PTHR11802">
    <property type="entry name" value="SERINE PROTEASE FAMILY S10 SERINE CARBOXYPEPTIDASE"/>
    <property type="match status" value="1"/>
</dbReference>
<dbReference type="Pfam" id="PF00450">
    <property type="entry name" value="Peptidase_S10"/>
    <property type="match status" value="1"/>
</dbReference>
<dbReference type="Gene3D" id="3.40.50.1820">
    <property type="entry name" value="alpha/beta hydrolase"/>
    <property type="match status" value="1"/>
</dbReference>
<keyword evidence="4 7" id="KW-0732">Signal</keyword>
<dbReference type="GO" id="GO:0006508">
    <property type="term" value="P:proteolysis"/>
    <property type="evidence" value="ECO:0007669"/>
    <property type="project" value="UniProtKB-KW"/>
</dbReference>
<dbReference type="PRINTS" id="PR00724">
    <property type="entry name" value="CRBOXYPTASEC"/>
</dbReference>
<organism evidence="8">
    <name type="scientific">Clastoptera arizonana</name>
    <name type="common">Arizona spittle bug</name>
    <dbReference type="NCBI Taxonomy" id="38151"/>
    <lineage>
        <taxon>Eukaryota</taxon>
        <taxon>Metazoa</taxon>
        <taxon>Ecdysozoa</taxon>
        <taxon>Arthropoda</taxon>
        <taxon>Hexapoda</taxon>
        <taxon>Insecta</taxon>
        <taxon>Pterygota</taxon>
        <taxon>Neoptera</taxon>
        <taxon>Paraneoptera</taxon>
        <taxon>Hemiptera</taxon>
        <taxon>Auchenorrhyncha</taxon>
        <taxon>Cercopoidea</taxon>
        <taxon>Clastopteridae</taxon>
        <taxon>Clastoptera</taxon>
    </lineage>
</organism>
<proteinExistence type="inferred from homology"/>
<keyword evidence="6" id="KW-0325">Glycoprotein</keyword>
<evidence type="ECO:0000256" key="2">
    <source>
        <dbReference type="ARBA" id="ARBA00022645"/>
    </source>
</evidence>
<keyword evidence="5 7" id="KW-0378">Hydrolase</keyword>
<dbReference type="GO" id="GO:0004185">
    <property type="term" value="F:serine-type carboxypeptidase activity"/>
    <property type="evidence" value="ECO:0007669"/>
    <property type="project" value="UniProtKB-UniRule"/>
</dbReference>
<accession>A0A1B6CZ11</accession>
<feature type="signal peptide" evidence="7">
    <location>
        <begin position="1"/>
        <end position="21"/>
    </location>
</feature>
<dbReference type="AlphaFoldDB" id="A0A1B6CZ11"/>
<evidence type="ECO:0000256" key="5">
    <source>
        <dbReference type="ARBA" id="ARBA00022801"/>
    </source>
</evidence>
<dbReference type="PROSITE" id="PS00131">
    <property type="entry name" value="CARBOXYPEPT_SER_SER"/>
    <property type="match status" value="1"/>
</dbReference>
<keyword evidence="2 7" id="KW-0121">Carboxypeptidase</keyword>
<dbReference type="PANTHER" id="PTHR11802:SF472">
    <property type="entry name" value="SERINE CARBOXYPEPTIDASE CPVL-RELATED"/>
    <property type="match status" value="1"/>
</dbReference>
<feature type="chain" id="PRO_5008447149" description="Carboxypeptidase" evidence="7">
    <location>
        <begin position="22"/>
        <end position="461"/>
    </location>
</feature>
<evidence type="ECO:0000256" key="6">
    <source>
        <dbReference type="ARBA" id="ARBA00023180"/>
    </source>
</evidence>
<sequence>MVLVISVVVFIDFLLLTSVECFFIPKIIDIPIDDKDSVGSPLYLTPLIESGHIEKAQKLSKVKLDGIVSHSGLLTVNEPCGSNLFFWFFPAKHNWTSSSTLLWLQGGPGATSMFGLFEEIGPYIVTKKGLKKRKYSWNKHLNLIFIDNPVGTGYSFTKYDNCYPTNETAVGNDLYKALIQIFTLFPKIQQNSFYVSGESYGGKYVPAISYTIHKNNPTANITIKLRGLLIGNGWSDPSTQISYHKYLFNLGLIDSKQKKQYINMQHKFKRAIESQKWNEAEIIVSELIVAFNTPYNSTLFSNTTGLSQYYDYVHSSSGETSYWSKFIQSKKTRKAIHVGSLDFLWGDNSLKYLLQDTVHSVKPWIEILLEQYFVLFYNGELDIVCGYPMMVNMIRSLKWSGAKKYKSAPRVHWYVGTKLAGYYKNSGHLTEVLVRNANHMVPLLQPKWAFEMVKNFTSEKC</sequence>
<evidence type="ECO:0000313" key="8">
    <source>
        <dbReference type="EMBL" id="JAS18585.1"/>
    </source>
</evidence>
<protein>
    <recommendedName>
        <fullName evidence="7">Carboxypeptidase</fullName>
        <ecNumber evidence="7">3.4.16.-</ecNumber>
    </recommendedName>
</protein>
<gene>
    <name evidence="8" type="ORF">g.12566</name>
</gene>
<name>A0A1B6CZ11_9HEMI</name>
<dbReference type="InterPro" id="IPR029058">
    <property type="entry name" value="AB_hydrolase_fold"/>
</dbReference>
<evidence type="ECO:0000256" key="7">
    <source>
        <dbReference type="RuleBase" id="RU361156"/>
    </source>
</evidence>
<dbReference type="EMBL" id="GEDC01018713">
    <property type="protein sequence ID" value="JAS18585.1"/>
    <property type="molecule type" value="Transcribed_RNA"/>
</dbReference>
<dbReference type="SUPFAM" id="SSF53474">
    <property type="entry name" value="alpha/beta-Hydrolases"/>
    <property type="match status" value="1"/>
</dbReference>
<reference evidence="8" key="1">
    <citation type="submission" date="2015-12" db="EMBL/GenBank/DDBJ databases">
        <title>De novo transcriptome assembly of four potential Pierce s Disease insect vectors from Arizona vineyards.</title>
        <authorList>
            <person name="Tassone E.E."/>
        </authorList>
    </citation>
    <scope>NUCLEOTIDE SEQUENCE</scope>
</reference>